<keyword evidence="4" id="KW-1185">Reference proteome</keyword>
<feature type="region of interest" description="Disordered" evidence="1">
    <location>
        <begin position="99"/>
        <end position="152"/>
    </location>
</feature>
<feature type="compositionally biased region" description="Basic residues" evidence="1">
    <location>
        <begin position="1"/>
        <end position="12"/>
    </location>
</feature>
<evidence type="ECO:0000313" key="3">
    <source>
        <dbReference type="EMBL" id="PWR24795.1"/>
    </source>
</evidence>
<reference evidence="3 4" key="1">
    <citation type="submission" date="2018-05" db="EMBL/GenBank/DDBJ databases">
        <title>Zavarzinia sp. HR-AS.</title>
        <authorList>
            <person name="Lee Y."/>
            <person name="Jeon C.O."/>
        </authorList>
    </citation>
    <scope>NUCLEOTIDE SEQUENCE [LARGE SCALE GENOMIC DNA]</scope>
    <source>
        <strain evidence="3 4">HR-AS</strain>
    </source>
</reference>
<name>A0A317EHU9_9PROT</name>
<proteinExistence type="predicted"/>
<feature type="domain" description="DUF4167" evidence="2">
    <location>
        <begin position="29"/>
        <end position="94"/>
    </location>
</feature>
<dbReference type="OrthoDB" id="9816310at2"/>
<dbReference type="AlphaFoldDB" id="A0A317EHU9"/>
<dbReference type="EMBL" id="QGLE01000003">
    <property type="protein sequence ID" value="PWR24795.1"/>
    <property type="molecule type" value="Genomic_DNA"/>
</dbReference>
<sequence length="152" mass="16041">MRPGQHNKRPRGGRQNNNGGGNGGGGGGGGRKSGHGPNRTYDSNGPDVKVRGTASHIFEKYQQLARDAQSAGDRIAAENYLQHAEHYYRLMLANNLINPRGAGASGGQGGQAQVPGQGGQPEMPPFDLSMANIGDDETEIPEFDMDSDRVNG</sequence>
<dbReference type="Proteomes" id="UP000245461">
    <property type="component" value="Unassembled WGS sequence"/>
</dbReference>
<accession>A0A317EHU9</accession>
<feature type="compositionally biased region" description="Gly residues" evidence="1">
    <location>
        <begin position="18"/>
        <end position="31"/>
    </location>
</feature>
<protein>
    <recommendedName>
        <fullName evidence="2">DUF4167 domain-containing protein</fullName>
    </recommendedName>
</protein>
<gene>
    <name evidence="3" type="ORF">DKG74_08365</name>
</gene>
<comment type="caution">
    <text evidence="3">The sequence shown here is derived from an EMBL/GenBank/DDBJ whole genome shotgun (WGS) entry which is preliminary data.</text>
</comment>
<dbReference type="Pfam" id="PF13763">
    <property type="entry name" value="DUF4167"/>
    <property type="match status" value="1"/>
</dbReference>
<feature type="region of interest" description="Disordered" evidence="1">
    <location>
        <begin position="1"/>
        <end position="54"/>
    </location>
</feature>
<evidence type="ECO:0000256" key="1">
    <source>
        <dbReference type="SAM" id="MobiDB-lite"/>
    </source>
</evidence>
<evidence type="ECO:0000313" key="4">
    <source>
        <dbReference type="Proteomes" id="UP000245461"/>
    </source>
</evidence>
<dbReference type="RefSeq" id="WP_109904580.1">
    <property type="nucleotide sequence ID" value="NZ_QGLE01000003.1"/>
</dbReference>
<dbReference type="InterPro" id="IPR025430">
    <property type="entry name" value="DUF4167"/>
</dbReference>
<feature type="compositionally biased region" description="Acidic residues" evidence="1">
    <location>
        <begin position="134"/>
        <end position="145"/>
    </location>
</feature>
<organism evidence="3 4">
    <name type="scientific">Zavarzinia aquatilis</name>
    <dbReference type="NCBI Taxonomy" id="2211142"/>
    <lineage>
        <taxon>Bacteria</taxon>
        <taxon>Pseudomonadati</taxon>
        <taxon>Pseudomonadota</taxon>
        <taxon>Alphaproteobacteria</taxon>
        <taxon>Rhodospirillales</taxon>
        <taxon>Zavarziniaceae</taxon>
        <taxon>Zavarzinia</taxon>
    </lineage>
</organism>
<evidence type="ECO:0000259" key="2">
    <source>
        <dbReference type="Pfam" id="PF13763"/>
    </source>
</evidence>